<dbReference type="SUPFAM" id="SSF57625">
    <property type="entry name" value="Invertebrate chitin-binding proteins"/>
    <property type="match status" value="1"/>
</dbReference>
<protein>
    <recommendedName>
        <fullName evidence="2">Chitin-binding type-2 domain-containing protein</fullName>
    </recommendedName>
</protein>
<dbReference type="GO" id="GO:0005576">
    <property type="term" value="C:extracellular region"/>
    <property type="evidence" value="ECO:0007669"/>
    <property type="project" value="InterPro"/>
</dbReference>
<gene>
    <name evidence="3" type="ORF">SK128_013277</name>
</gene>
<evidence type="ECO:0000259" key="2">
    <source>
        <dbReference type="PROSITE" id="PS50940"/>
    </source>
</evidence>
<dbReference type="PANTHER" id="PTHR22933:SF43">
    <property type="entry name" value="LP10131P"/>
    <property type="match status" value="1"/>
</dbReference>
<comment type="caution">
    <text evidence="3">The sequence shown here is derived from an EMBL/GenBank/DDBJ whole genome shotgun (WGS) entry which is preliminary data.</text>
</comment>
<dbReference type="InterPro" id="IPR002557">
    <property type="entry name" value="Chitin-bd_dom"/>
</dbReference>
<feature type="non-terminal residue" evidence="3">
    <location>
        <position position="1"/>
    </location>
</feature>
<keyword evidence="4" id="KW-1185">Reference proteome</keyword>
<organism evidence="3 4">
    <name type="scientific">Halocaridina rubra</name>
    <name type="common">Hawaiian red shrimp</name>
    <dbReference type="NCBI Taxonomy" id="373956"/>
    <lineage>
        <taxon>Eukaryota</taxon>
        <taxon>Metazoa</taxon>
        <taxon>Ecdysozoa</taxon>
        <taxon>Arthropoda</taxon>
        <taxon>Crustacea</taxon>
        <taxon>Multicrustacea</taxon>
        <taxon>Malacostraca</taxon>
        <taxon>Eumalacostraca</taxon>
        <taxon>Eucarida</taxon>
        <taxon>Decapoda</taxon>
        <taxon>Pleocyemata</taxon>
        <taxon>Caridea</taxon>
        <taxon>Atyoidea</taxon>
        <taxon>Atyidae</taxon>
        <taxon>Halocaridina</taxon>
    </lineage>
</organism>
<feature type="domain" description="Chitin-binding type-2" evidence="2">
    <location>
        <begin position="54"/>
        <end position="122"/>
    </location>
</feature>
<dbReference type="Proteomes" id="UP001381693">
    <property type="component" value="Unassembled WGS sequence"/>
</dbReference>
<dbReference type="InterPro" id="IPR052976">
    <property type="entry name" value="Scoloptoxin-like"/>
</dbReference>
<dbReference type="AlphaFoldDB" id="A0AAN8WXN6"/>
<dbReference type="GO" id="GO:0008061">
    <property type="term" value="F:chitin binding"/>
    <property type="evidence" value="ECO:0007669"/>
    <property type="project" value="InterPro"/>
</dbReference>
<evidence type="ECO:0000313" key="4">
    <source>
        <dbReference type="Proteomes" id="UP001381693"/>
    </source>
</evidence>
<dbReference type="PROSITE" id="PS50940">
    <property type="entry name" value="CHIT_BIND_II"/>
    <property type="match status" value="1"/>
</dbReference>
<evidence type="ECO:0000313" key="3">
    <source>
        <dbReference type="EMBL" id="KAK7073962.1"/>
    </source>
</evidence>
<dbReference type="PANTHER" id="PTHR22933">
    <property type="entry name" value="FI18007P1-RELATED"/>
    <property type="match status" value="1"/>
</dbReference>
<evidence type="ECO:0000256" key="1">
    <source>
        <dbReference type="SAM" id="SignalP"/>
    </source>
</evidence>
<reference evidence="3 4" key="1">
    <citation type="submission" date="2023-11" db="EMBL/GenBank/DDBJ databases">
        <title>Halocaridina rubra genome assembly.</title>
        <authorList>
            <person name="Smith C."/>
        </authorList>
    </citation>
    <scope>NUCLEOTIDE SEQUENCE [LARGE SCALE GENOMIC DNA]</scope>
    <source>
        <strain evidence="3">EP-1</strain>
        <tissue evidence="3">Whole</tissue>
    </source>
</reference>
<dbReference type="InterPro" id="IPR036508">
    <property type="entry name" value="Chitin-bd_dom_sf"/>
</dbReference>
<feature type="signal peptide" evidence="1">
    <location>
        <begin position="1"/>
        <end position="33"/>
    </location>
</feature>
<name>A0AAN8WXN6_HALRR</name>
<feature type="chain" id="PRO_5043017284" description="Chitin-binding type-2 domain-containing protein" evidence="1">
    <location>
        <begin position="34"/>
        <end position="144"/>
    </location>
</feature>
<dbReference type="Gene3D" id="2.170.140.10">
    <property type="entry name" value="Chitin binding domain"/>
    <property type="match status" value="1"/>
</dbReference>
<dbReference type="Pfam" id="PF01607">
    <property type="entry name" value="CBM_14"/>
    <property type="match status" value="1"/>
</dbReference>
<accession>A0AAN8WXN6</accession>
<keyword evidence="1" id="KW-0732">Signal</keyword>
<sequence>INHTDISLLPSTPPTNTMKVVACLFALVAVAAARSAYQFSAGYLDILGAEPNQAFSCEGRAYGYYADVANDCKVFHICLPIADEIGAVLETAQFSFVCGNQTVFSQESLTCAHPEEALPCSEAETLFDLSNADFGRIPDNVVIE</sequence>
<dbReference type="EMBL" id="JAXCGZ010011907">
    <property type="protein sequence ID" value="KAK7073962.1"/>
    <property type="molecule type" value="Genomic_DNA"/>
</dbReference>
<proteinExistence type="predicted"/>